<dbReference type="PANTHER" id="PTHR11439">
    <property type="entry name" value="GAG-POL-RELATED RETROTRANSPOSON"/>
    <property type="match status" value="1"/>
</dbReference>
<evidence type="ECO:0000313" key="1">
    <source>
        <dbReference type="EMBL" id="KAL0347920.1"/>
    </source>
</evidence>
<name>A0AAW2NYA5_9LAMI</name>
<comment type="caution">
    <text evidence="1">The sequence shown here is derived from an EMBL/GenBank/DDBJ whole genome shotgun (WGS) entry which is preliminary data.</text>
</comment>
<gene>
    <name evidence="1" type="ORF">Sangu_1019800</name>
</gene>
<proteinExistence type="predicted"/>
<dbReference type="PANTHER" id="PTHR11439:SF463">
    <property type="entry name" value="REVERSE TRANSCRIPTASE TY1_COPIA-TYPE DOMAIN-CONTAINING PROTEIN"/>
    <property type="match status" value="1"/>
</dbReference>
<dbReference type="CDD" id="cd09272">
    <property type="entry name" value="RNase_HI_RT_Ty1"/>
    <property type="match status" value="1"/>
</dbReference>
<sequence>MRRSKHGGIPCRRYEIEGKYLMCAFVDTDEPTTYEEVVTSPNANEWITAIKEEMSSMAKNNVWELVDLPSGRKTIGKKWVLKTTFLNGELDEEIYMDQPEGLPLECLRLVGYSDADGSADRDERKSTSRYAFLLGGTTITWCNEKQACISLSTMEAEYVASTPAIQEAIWLRRFLKSLHILAHINDVVVIYCDNSTTIAYAKDPKYQGRTKHIDTIYHLIRDSIGQREVVLRHIPTNDMIVDPFTRPLRRDAFHRHALIGPLTWAIALAL</sequence>
<accession>A0AAW2NYA5</accession>
<dbReference type="EMBL" id="JACGWK010000006">
    <property type="protein sequence ID" value="KAL0347920.1"/>
    <property type="molecule type" value="Genomic_DNA"/>
</dbReference>
<dbReference type="AlphaFoldDB" id="A0AAW2NYA5"/>
<organism evidence="1">
    <name type="scientific">Sesamum angustifolium</name>
    <dbReference type="NCBI Taxonomy" id="2727405"/>
    <lineage>
        <taxon>Eukaryota</taxon>
        <taxon>Viridiplantae</taxon>
        <taxon>Streptophyta</taxon>
        <taxon>Embryophyta</taxon>
        <taxon>Tracheophyta</taxon>
        <taxon>Spermatophyta</taxon>
        <taxon>Magnoliopsida</taxon>
        <taxon>eudicotyledons</taxon>
        <taxon>Gunneridae</taxon>
        <taxon>Pentapetalae</taxon>
        <taxon>asterids</taxon>
        <taxon>lamiids</taxon>
        <taxon>Lamiales</taxon>
        <taxon>Pedaliaceae</taxon>
        <taxon>Sesamum</taxon>
    </lineage>
</organism>
<reference evidence="1" key="2">
    <citation type="journal article" date="2024" name="Plant">
        <title>Genomic evolution and insights into agronomic trait innovations of Sesamum species.</title>
        <authorList>
            <person name="Miao H."/>
            <person name="Wang L."/>
            <person name="Qu L."/>
            <person name="Liu H."/>
            <person name="Sun Y."/>
            <person name="Le M."/>
            <person name="Wang Q."/>
            <person name="Wei S."/>
            <person name="Zheng Y."/>
            <person name="Lin W."/>
            <person name="Duan Y."/>
            <person name="Cao H."/>
            <person name="Xiong S."/>
            <person name="Wang X."/>
            <person name="Wei L."/>
            <person name="Li C."/>
            <person name="Ma Q."/>
            <person name="Ju M."/>
            <person name="Zhao R."/>
            <person name="Li G."/>
            <person name="Mu C."/>
            <person name="Tian Q."/>
            <person name="Mei H."/>
            <person name="Zhang T."/>
            <person name="Gao T."/>
            <person name="Zhang H."/>
        </authorList>
    </citation>
    <scope>NUCLEOTIDE SEQUENCE</scope>
    <source>
        <strain evidence="1">G01</strain>
    </source>
</reference>
<protein>
    <submittedName>
        <fullName evidence="1">Retrovirus-related Pol polyprotein from transposon TNT 1-94</fullName>
    </submittedName>
</protein>
<reference evidence="1" key="1">
    <citation type="submission" date="2020-06" db="EMBL/GenBank/DDBJ databases">
        <authorList>
            <person name="Li T."/>
            <person name="Hu X."/>
            <person name="Zhang T."/>
            <person name="Song X."/>
            <person name="Zhang H."/>
            <person name="Dai N."/>
            <person name="Sheng W."/>
            <person name="Hou X."/>
            <person name="Wei L."/>
        </authorList>
    </citation>
    <scope>NUCLEOTIDE SEQUENCE</scope>
    <source>
        <strain evidence="1">G01</strain>
        <tissue evidence="1">Leaf</tissue>
    </source>
</reference>